<evidence type="ECO:0000313" key="4">
    <source>
        <dbReference type="EMBL" id="GAA0574766.1"/>
    </source>
</evidence>
<dbReference type="RefSeq" id="WP_166935717.1">
    <property type="nucleotide sequence ID" value="NZ_BAAADD010000006.1"/>
</dbReference>
<reference evidence="5" key="1">
    <citation type="journal article" date="2019" name="Int. J. Syst. Evol. Microbiol.">
        <title>The Global Catalogue of Microorganisms (GCM) 10K type strain sequencing project: providing services to taxonomists for standard genome sequencing and annotation.</title>
        <authorList>
            <consortium name="The Broad Institute Genomics Platform"/>
            <consortium name="The Broad Institute Genome Sequencing Center for Infectious Disease"/>
            <person name="Wu L."/>
            <person name="Ma J."/>
        </authorList>
    </citation>
    <scope>NUCLEOTIDE SEQUENCE [LARGE SCALE GENOMIC DNA]</scope>
    <source>
        <strain evidence="5">JCM 15089</strain>
    </source>
</reference>
<dbReference type="PIRSF" id="PIRSF018266">
    <property type="entry name" value="FecR"/>
    <property type="match status" value="1"/>
</dbReference>
<keyword evidence="1" id="KW-0812">Transmembrane</keyword>
<dbReference type="PANTHER" id="PTHR30273:SF2">
    <property type="entry name" value="PROTEIN FECR"/>
    <property type="match status" value="1"/>
</dbReference>
<protein>
    <submittedName>
        <fullName evidence="4">Pyoverdine signaling pathway anti-sigma factor FpvR</fullName>
    </submittedName>
</protein>
<dbReference type="InterPro" id="IPR006860">
    <property type="entry name" value="FecR"/>
</dbReference>
<evidence type="ECO:0000259" key="3">
    <source>
        <dbReference type="Pfam" id="PF16220"/>
    </source>
</evidence>
<comment type="caution">
    <text evidence="4">The sequence shown here is derived from an EMBL/GenBank/DDBJ whole genome shotgun (WGS) entry which is preliminary data.</text>
</comment>
<feature type="domain" description="FecR N-terminal" evidence="3">
    <location>
        <begin position="14"/>
        <end position="53"/>
    </location>
</feature>
<evidence type="ECO:0000313" key="5">
    <source>
        <dbReference type="Proteomes" id="UP001499951"/>
    </source>
</evidence>
<name>A0ABP3PYP4_9PROT</name>
<evidence type="ECO:0000256" key="1">
    <source>
        <dbReference type="SAM" id="Phobius"/>
    </source>
</evidence>
<dbReference type="EMBL" id="BAAADD010000006">
    <property type="protein sequence ID" value="GAA0574766.1"/>
    <property type="molecule type" value="Genomic_DNA"/>
</dbReference>
<dbReference type="Proteomes" id="UP001499951">
    <property type="component" value="Unassembled WGS sequence"/>
</dbReference>
<proteinExistence type="predicted"/>
<dbReference type="Pfam" id="PF04773">
    <property type="entry name" value="FecR"/>
    <property type="match status" value="1"/>
</dbReference>
<organism evidence="4 5">
    <name type="scientific">Rhizomicrobium electricum</name>
    <dbReference type="NCBI Taxonomy" id="480070"/>
    <lineage>
        <taxon>Bacteria</taxon>
        <taxon>Pseudomonadati</taxon>
        <taxon>Pseudomonadota</taxon>
        <taxon>Alphaproteobacteria</taxon>
        <taxon>Micropepsales</taxon>
        <taxon>Micropepsaceae</taxon>
        <taxon>Rhizomicrobium</taxon>
    </lineage>
</organism>
<dbReference type="Gene3D" id="2.60.120.1440">
    <property type="match status" value="1"/>
</dbReference>
<evidence type="ECO:0000259" key="2">
    <source>
        <dbReference type="Pfam" id="PF04773"/>
    </source>
</evidence>
<sequence>MALVTDISPEIRAEAAAWLARLRADDKCADDETAFRAWLARDTRHAIAFERVTEIWEAAGAAWDEPIALPRRTHRRAVLAGVGSLAAAGVLVAVWQQAAASTYETGIGEQKHAVLPDGTQVFLDADTKIRAHFDSTTRTVALERGRCNFHLQENDKRPFVVDAAADRVTARHCTFDIRRDGNEVCVVLTQGAAEVSANGAGQNYALRAGDRFIAGEHGSRTDRPNLAPLLAWQTGQVVFDNEAISDAIREMNRYSVVKLAVTDATVARLRISGVYRVGDNVAFAHSIASLLPVILEVEKDQVRLEPYPAPANRT</sequence>
<dbReference type="InterPro" id="IPR012373">
    <property type="entry name" value="Ferrdict_sens_TM"/>
</dbReference>
<feature type="domain" description="FecR protein" evidence="2">
    <location>
        <begin position="102"/>
        <end position="193"/>
    </location>
</feature>
<keyword evidence="5" id="KW-1185">Reference proteome</keyword>
<dbReference type="Pfam" id="PF16220">
    <property type="entry name" value="DUF4880"/>
    <property type="match status" value="1"/>
</dbReference>
<gene>
    <name evidence="4" type="primary">fpvR</name>
    <name evidence="4" type="ORF">GCM10008942_24420</name>
</gene>
<keyword evidence="1" id="KW-0472">Membrane</keyword>
<feature type="transmembrane region" description="Helical" evidence="1">
    <location>
        <begin position="77"/>
        <end position="95"/>
    </location>
</feature>
<dbReference type="InterPro" id="IPR032623">
    <property type="entry name" value="FecR_N"/>
</dbReference>
<keyword evidence="1" id="KW-1133">Transmembrane helix</keyword>
<accession>A0ABP3PYP4</accession>
<dbReference type="PANTHER" id="PTHR30273">
    <property type="entry name" value="PERIPLASMIC SIGNAL SENSOR AND SIGMA FACTOR ACTIVATOR FECR-RELATED"/>
    <property type="match status" value="1"/>
</dbReference>